<dbReference type="AlphaFoldDB" id="A0AAC8T8M2"/>
<feature type="coiled-coil region" evidence="1">
    <location>
        <begin position="12"/>
        <end position="39"/>
    </location>
</feature>
<name>A0AAC8T8M2_9GAMM</name>
<dbReference type="Proteomes" id="UP000077465">
    <property type="component" value="Chromosome"/>
</dbReference>
<evidence type="ECO:0000313" key="3">
    <source>
        <dbReference type="Proteomes" id="UP000077465"/>
    </source>
</evidence>
<organism evidence="2 3">
    <name type="scientific">Moraxella bovoculi</name>
    <dbReference type="NCBI Taxonomy" id="386891"/>
    <lineage>
        <taxon>Bacteria</taxon>
        <taxon>Pseudomonadati</taxon>
        <taxon>Pseudomonadota</taxon>
        <taxon>Gammaproteobacteria</taxon>
        <taxon>Moraxellales</taxon>
        <taxon>Moraxellaceae</taxon>
        <taxon>Moraxella</taxon>
    </lineage>
</organism>
<sequence>MCIFNKSKPTSATKIQKKLEEIEAEQKAHNEHIDNIIARLDTILKKSKEINQRLAKNKK</sequence>
<dbReference type="RefSeq" id="WP_036367134.1">
    <property type="nucleotide sequence ID" value="NZ_CP011376.1"/>
</dbReference>
<evidence type="ECO:0000313" key="2">
    <source>
        <dbReference type="EMBL" id="AKG08512.1"/>
    </source>
</evidence>
<evidence type="ECO:0000256" key="1">
    <source>
        <dbReference type="SAM" id="Coils"/>
    </source>
</evidence>
<proteinExistence type="predicted"/>
<gene>
    <name evidence="2" type="ORF">AAX06_10650</name>
</gene>
<accession>A0AAC8T8M2</accession>
<dbReference type="EMBL" id="CP011376">
    <property type="protein sequence ID" value="AKG08512.1"/>
    <property type="molecule type" value="Genomic_DNA"/>
</dbReference>
<reference evidence="2 3" key="1">
    <citation type="submission" date="2015-05" db="EMBL/GenBank/DDBJ databases">
        <authorList>
            <person name="Dickey A."/>
            <person name="Clawson M."/>
            <person name="Bono J."/>
            <person name="Loy J.D."/>
        </authorList>
    </citation>
    <scope>NUCLEOTIDE SEQUENCE [LARGE SCALE GENOMIC DNA]</scope>
    <source>
        <strain evidence="2 3">22581</strain>
    </source>
</reference>
<protein>
    <submittedName>
        <fullName evidence="2">Uncharacterized protein</fullName>
    </submittedName>
</protein>
<keyword evidence="1" id="KW-0175">Coiled coil</keyword>